<keyword evidence="4 6" id="KW-1133">Transmembrane helix</keyword>
<comment type="caution">
    <text evidence="9">The sequence shown here is derived from an EMBL/GenBank/DDBJ whole genome shotgun (WGS) entry which is preliminary data.</text>
</comment>
<dbReference type="InterPro" id="IPR032816">
    <property type="entry name" value="VTT_dom"/>
</dbReference>
<comment type="subcellular location">
    <subcellularLocation>
        <location evidence="1 6">Cell membrane</location>
        <topology evidence="1 6">Multi-pass membrane protein</topology>
    </subcellularLocation>
</comment>
<organism evidence="9 10">
    <name type="scientific">Candidatus Scatoplasma merdavium</name>
    <dbReference type="NCBI Taxonomy" id="2840932"/>
    <lineage>
        <taxon>Bacteria</taxon>
        <taxon>Bacillati</taxon>
        <taxon>Bacillota</taxon>
        <taxon>Bacilli</taxon>
        <taxon>Bacillales</taxon>
        <taxon>Candidatus Scatoplasma</taxon>
    </lineage>
</organism>
<keyword evidence="3 6" id="KW-0812">Transmembrane</keyword>
<keyword evidence="2 6" id="KW-1003">Cell membrane</keyword>
<keyword evidence="5 6" id="KW-0472">Membrane</keyword>
<gene>
    <name evidence="9" type="ORF">IAC78_00745</name>
</gene>
<sequence length="273" mass="31281">MSYSSWSPEKKKKVKKSIVKLCITTLIIGGIVLAGYLILRHFGYTNISQEQIQELISKTGFWAPVAYILICFLQVTFIPIPSSIVIFAGNYLFGPALSFLYSYIGIISGSILAFFLGRWIGKRFVYWIAGDKQMVEDYLQRMKGKETVILFFMFLFPFFPDDLLCSVAGITSMHWVTFLIIQLFTRITSTLINTVLGPGGYLPYDTWWGITILVILIILAIALFIYSYRHADKINDFIQSIAKKLKKDKEKEISEETKTTEEKENDNKSDYSE</sequence>
<comment type="similarity">
    <text evidence="6">Belongs to the TVP38/TMEM64 family.</text>
</comment>
<evidence type="ECO:0000256" key="7">
    <source>
        <dbReference type="SAM" id="MobiDB-lite"/>
    </source>
</evidence>
<evidence type="ECO:0000256" key="4">
    <source>
        <dbReference type="ARBA" id="ARBA00022989"/>
    </source>
</evidence>
<evidence type="ECO:0000256" key="1">
    <source>
        <dbReference type="ARBA" id="ARBA00004651"/>
    </source>
</evidence>
<evidence type="ECO:0000256" key="2">
    <source>
        <dbReference type="ARBA" id="ARBA00022475"/>
    </source>
</evidence>
<feature type="transmembrane region" description="Helical" evidence="6">
    <location>
        <begin position="21"/>
        <end position="39"/>
    </location>
</feature>
<feature type="domain" description="VTT" evidence="8">
    <location>
        <begin position="80"/>
        <end position="197"/>
    </location>
</feature>
<reference evidence="9" key="1">
    <citation type="submission" date="2020-10" db="EMBL/GenBank/DDBJ databases">
        <authorList>
            <person name="Gilroy R."/>
        </authorList>
    </citation>
    <scope>NUCLEOTIDE SEQUENCE</scope>
    <source>
        <strain evidence="9">1748</strain>
    </source>
</reference>
<evidence type="ECO:0000256" key="3">
    <source>
        <dbReference type="ARBA" id="ARBA00022692"/>
    </source>
</evidence>
<name>A0A9D9D8J6_9BACL</name>
<feature type="compositionally biased region" description="Basic and acidic residues" evidence="7">
    <location>
        <begin position="247"/>
        <end position="273"/>
    </location>
</feature>
<reference evidence="9" key="2">
    <citation type="journal article" date="2021" name="PeerJ">
        <title>Extensive microbial diversity within the chicken gut microbiome revealed by metagenomics and culture.</title>
        <authorList>
            <person name="Gilroy R."/>
            <person name="Ravi A."/>
            <person name="Getino M."/>
            <person name="Pursley I."/>
            <person name="Horton D.L."/>
            <person name="Alikhan N.F."/>
            <person name="Baker D."/>
            <person name="Gharbi K."/>
            <person name="Hall N."/>
            <person name="Watson M."/>
            <person name="Adriaenssens E.M."/>
            <person name="Foster-Nyarko E."/>
            <person name="Jarju S."/>
            <person name="Secka A."/>
            <person name="Antonio M."/>
            <person name="Oren A."/>
            <person name="Chaudhuri R.R."/>
            <person name="La Ragione R."/>
            <person name="Hildebrand F."/>
            <person name="Pallen M.J."/>
        </authorList>
    </citation>
    <scope>NUCLEOTIDE SEQUENCE</scope>
    <source>
        <strain evidence="9">1748</strain>
    </source>
</reference>
<feature type="transmembrane region" description="Helical" evidence="6">
    <location>
        <begin position="207"/>
        <end position="228"/>
    </location>
</feature>
<dbReference type="AlphaFoldDB" id="A0A9D9D8J6"/>
<dbReference type="GO" id="GO:0005886">
    <property type="term" value="C:plasma membrane"/>
    <property type="evidence" value="ECO:0007669"/>
    <property type="project" value="UniProtKB-SubCell"/>
</dbReference>
<evidence type="ECO:0000256" key="5">
    <source>
        <dbReference type="ARBA" id="ARBA00023136"/>
    </source>
</evidence>
<accession>A0A9D9D8J6</accession>
<evidence type="ECO:0000313" key="10">
    <source>
        <dbReference type="Proteomes" id="UP000823629"/>
    </source>
</evidence>
<feature type="transmembrane region" description="Helical" evidence="6">
    <location>
        <begin position="175"/>
        <end position="195"/>
    </location>
</feature>
<dbReference type="EMBL" id="JADING010000018">
    <property type="protein sequence ID" value="MBO8413999.1"/>
    <property type="molecule type" value="Genomic_DNA"/>
</dbReference>
<evidence type="ECO:0000259" key="8">
    <source>
        <dbReference type="Pfam" id="PF09335"/>
    </source>
</evidence>
<feature type="transmembrane region" description="Helical" evidence="6">
    <location>
        <begin position="65"/>
        <end position="93"/>
    </location>
</feature>
<dbReference type="PANTHER" id="PTHR12677:SF49">
    <property type="entry name" value="TVP38_TMEM64 FAMILY MEMBRANE PROTEIN"/>
    <property type="match status" value="1"/>
</dbReference>
<dbReference type="Pfam" id="PF09335">
    <property type="entry name" value="VTT_dom"/>
    <property type="match status" value="1"/>
</dbReference>
<dbReference type="Proteomes" id="UP000823629">
    <property type="component" value="Unassembled WGS sequence"/>
</dbReference>
<dbReference type="InterPro" id="IPR015414">
    <property type="entry name" value="TMEM64"/>
</dbReference>
<evidence type="ECO:0000313" key="9">
    <source>
        <dbReference type="EMBL" id="MBO8413999.1"/>
    </source>
</evidence>
<dbReference type="PANTHER" id="PTHR12677">
    <property type="entry name" value="GOLGI APPARATUS MEMBRANE PROTEIN TVP38-RELATED"/>
    <property type="match status" value="1"/>
</dbReference>
<feature type="transmembrane region" description="Helical" evidence="6">
    <location>
        <begin position="148"/>
        <end position="168"/>
    </location>
</feature>
<feature type="transmembrane region" description="Helical" evidence="6">
    <location>
        <begin position="100"/>
        <end position="120"/>
    </location>
</feature>
<protein>
    <recommendedName>
        <fullName evidence="6">TVP38/TMEM64 family membrane protein</fullName>
    </recommendedName>
</protein>
<proteinExistence type="inferred from homology"/>
<evidence type="ECO:0000256" key="6">
    <source>
        <dbReference type="RuleBase" id="RU366058"/>
    </source>
</evidence>
<feature type="region of interest" description="Disordered" evidence="7">
    <location>
        <begin position="245"/>
        <end position="273"/>
    </location>
</feature>